<feature type="chain" id="PRO_5032963259" description="DUF5666 domain-containing protein" evidence="1">
    <location>
        <begin position="28"/>
        <end position="188"/>
    </location>
</feature>
<feature type="signal peptide" evidence="1">
    <location>
        <begin position="1"/>
        <end position="27"/>
    </location>
</feature>
<sequence length="188" mass="19697">MKTKARPIHLACALTLSLIGLSAAVRAETLPVAGGAISTTLTGKVTVVNVEKRLLTLQTPEGRFEVLRVPPEVKRLDEIKIGNTLTITETEFLLLDLQKGADVGEPGVSSESVIVRDPGDKPAGIMIDALTVTGTITALDKAKSTVTIQGPEEHITLKVEDPSVLDSVAVGDGVSASYARSISGVVEF</sequence>
<proteinExistence type="predicted"/>
<evidence type="ECO:0008006" key="4">
    <source>
        <dbReference type="Google" id="ProtNLM"/>
    </source>
</evidence>
<keyword evidence="3" id="KW-1185">Reference proteome</keyword>
<dbReference type="RefSeq" id="WP_176977616.1">
    <property type="nucleotide sequence ID" value="NZ_JABZEO010000013.1"/>
</dbReference>
<reference evidence="2 3" key="1">
    <citation type="submission" date="2020-06" db="EMBL/GenBank/DDBJ databases">
        <title>Whole-genome sequence of Allochromatium humboldtianum DSM 21881, type strain.</title>
        <authorList>
            <person name="Kyndt J.A."/>
            <person name="Meyer T.E."/>
        </authorList>
    </citation>
    <scope>NUCLEOTIDE SEQUENCE [LARGE SCALE GENOMIC DNA]</scope>
    <source>
        <strain evidence="2 3">DSM 21881</strain>
    </source>
</reference>
<dbReference type="EMBL" id="JABZEO010000013">
    <property type="protein sequence ID" value="NVZ10886.1"/>
    <property type="molecule type" value="Genomic_DNA"/>
</dbReference>
<keyword evidence="1" id="KW-0732">Signal</keyword>
<evidence type="ECO:0000313" key="2">
    <source>
        <dbReference type="EMBL" id="NVZ10886.1"/>
    </source>
</evidence>
<evidence type="ECO:0000313" key="3">
    <source>
        <dbReference type="Proteomes" id="UP000592294"/>
    </source>
</evidence>
<gene>
    <name evidence="2" type="ORF">HW932_16610</name>
</gene>
<name>A0A850RFA8_9GAMM</name>
<protein>
    <recommendedName>
        <fullName evidence="4">DUF5666 domain-containing protein</fullName>
    </recommendedName>
</protein>
<comment type="caution">
    <text evidence="2">The sequence shown here is derived from an EMBL/GenBank/DDBJ whole genome shotgun (WGS) entry which is preliminary data.</text>
</comment>
<accession>A0A850RFA8</accession>
<evidence type="ECO:0000256" key="1">
    <source>
        <dbReference type="SAM" id="SignalP"/>
    </source>
</evidence>
<dbReference type="AlphaFoldDB" id="A0A850RFA8"/>
<organism evidence="2 3">
    <name type="scientific">Allochromatium humboldtianum</name>
    <dbReference type="NCBI Taxonomy" id="504901"/>
    <lineage>
        <taxon>Bacteria</taxon>
        <taxon>Pseudomonadati</taxon>
        <taxon>Pseudomonadota</taxon>
        <taxon>Gammaproteobacteria</taxon>
        <taxon>Chromatiales</taxon>
        <taxon>Chromatiaceae</taxon>
        <taxon>Allochromatium</taxon>
    </lineage>
</organism>
<dbReference type="Proteomes" id="UP000592294">
    <property type="component" value="Unassembled WGS sequence"/>
</dbReference>